<dbReference type="InterPro" id="IPR017946">
    <property type="entry name" value="PLC-like_Pdiesterase_TIM-brl"/>
</dbReference>
<protein>
    <submittedName>
        <fullName evidence="2">PLC-like phosphodiesterase</fullName>
    </submittedName>
</protein>
<organism evidence="2 3">
    <name type="scientific">Acaromyces ingoldii</name>
    <dbReference type="NCBI Taxonomy" id="215250"/>
    <lineage>
        <taxon>Eukaryota</taxon>
        <taxon>Fungi</taxon>
        <taxon>Dikarya</taxon>
        <taxon>Basidiomycota</taxon>
        <taxon>Ustilaginomycotina</taxon>
        <taxon>Exobasidiomycetes</taxon>
        <taxon>Exobasidiales</taxon>
        <taxon>Cryptobasidiaceae</taxon>
        <taxon>Acaromyces</taxon>
    </lineage>
</organism>
<dbReference type="GO" id="GO:0006629">
    <property type="term" value="P:lipid metabolic process"/>
    <property type="evidence" value="ECO:0007669"/>
    <property type="project" value="InterPro"/>
</dbReference>
<dbReference type="RefSeq" id="XP_025380831.1">
    <property type="nucleotide sequence ID" value="XM_025523378.1"/>
</dbReference>
<feature type="chain" id="PRO_5016354952" evidence="1">
    <location>
        <begin position="18"/>
        <end position="374"/>
    </location>
</feature>
<dbReference type="PANTHER" id="PTHR13593:SF140">
    <property type="entry name" value="PLC-LIKE PHOSPHODIESTERASE"/>
    <property type="match status" value="1"/>
</dbReference>
<evidence type="ECO:0000313" key="2">
    <source>
        <dbReference type="EMBL" id="PWN93633.1"/>
    </source>
</evidence>
<dbReference type="Proteomes" id="UP000245768">
    <property type="component" value="Unassembled WGS sequence"/>
</dbReference>
<evidence type="ECO:0000313" key="3">
    <source>
        <dbReference type="Proteomes" id="UP000245768"/>
    </source>
</evidence>
<reference evidence="2 3" key="1">
    <citation type="journal article" date="2018" name="Mol. Biol. Evol.">
        <title>Broad Genomic Sampling Reveals a Smut Pathogenic Ancestry of the Fungal Clade Ustilaginomycotina.</title>
        <authorList>
            <person name="Kijpornyongpan T."/>
            <person name="Mondo S.J."/>
            <person name="Barry K."/>
            <person name="Sandor L."/>
            <person name="Lee J."/>
            <person name="Lipzen A."/>
            <person name="Pangilinan J."/>
            <person name="LaButti K."/>
            <person name="Hainaut M."/>
            <person name="Henrissat B."/>
            <person name="Grigoriev I.V."/>
            <person name="Spatafora J.W."/>
            <person name="Aime M.C."/>
        </authorList>
    </citation>
    <scope>NUCLEOTIDE SEQUENCE [LARGE SCALE GENOMIC DNA]</scope>
    <source>
        <strain evidence="2 3">MCA 4198</strain>
    </source>
</reference>
<dbReference type="EMBL" id="KZ819634">
    <property type="protein sequence ID" value="PWN93633.1"/>
    <property type="molecule type" value="Genomic_DNA"/>
</dbReference>
<dbReference type="GeneID" id="37045294"/>
<name>A0A316Z026_9BASI</name>
<dbReference type="OrthoDB" id="7984201at2759"/>
<accession>A0A316Z026</accession>
<dbReference type="Pfam" id="PF26146">
    <property type="entry name" value="PI-PLC_X"/>
    <property type="match status" value="2"/>
</dbReference>
<keyword evidence="1" id="KW-0732">Signal</keyword>
<dbReference type="Gene3D" id="3.20.20.190">
    <property type="entry name" value="Phosphatidylinositol (PI) phosphodiesterase"/>
    <property type="match status" value="1"/>
</dbReference>
<gene>
    <name evidence="2" type="ORF">FA10DRAFT_277401</name>
</gene>
<keyword evidence="3" id="KW-1185">Reference proteome</keyword>
<feature type="signal peptide" evidence="1">
    <location>
        <begin position="1"/>
        <end position="17"/>
    </location>
</feature>
<dbReference type="PANTHER" id="PTHR13593">
    <property type="match status" value="1"/>
</dbReference>
<dbReference type="AlphaFoldDB" id="A0A316Z026"/>
<evidence type="ECO:0000256" key="1">
    <source>
        <dbReference type="SAM" id="SignalP"/>
    </source>
</evidence>
<dbReference type="GO" id="GO:0008081">
    <property type="term" value="F:phosphoric diester hydrolase activity"/>
    <property type="evidence" value="ECO:0007669"/>
    <property type="project" value="InterPro"/>
</dbReference>
<proteinExistence type="predicted"/>
<dbReference type="STRING" id="215250.A0A316Z026"/>
<dbReference type="InParanoid" id="A0A316Z026"/>
<sequence>MRSIILLFALLFSCSHALPLSDKSKTTTNTTGTCNGHASLCNQSYANVVYAGAHNSYAVGSGISDNQNLNASQALVKGIRLLQNQGHDNSGIFNISSSSGNGTNGQNVTAAQAGQDNPSQISLCHTSCYLEDGGYLESWLAQAKSWLDVNPNEVITLLLTNPDHLPYTRWEAGLRYAGFNEINVWAPTNRSNFTRDQWPTLGDMISSGKRTVIAMDYEANETKLPWLLDEFAYMWENPYDQLSYPFNCSLDRGSKPQDKLYFMNHVKDVQNFGISTPDKANLNITNAQDGPNGVVETVDRCTKERAERPTYVLVDFFGVPATTGVLAAMDQLNNVSITAPTRAGKSAARPSSHHPPLFPLFLFALSLPLALSHL</sequence>
<dbReference type="SUPFAM" id="SSF51695">
    <property type="entry name" value="PLC-like phosphodiesterases"/>
    <property type="match status" value="1"/>
</dbReference>
<dbReference type="InterPro" id="IPR051057">
    <property type="entry name" value="PI-PLC_domain"/>
</dbReference>